<evidence type="ECO:0000256" key="6">
    <source>
        <dbReference type="ARBA" id="ARBA00022846"/>
    </source>
</evidence>
<keyword evidence="9" id="KW-0206">Cytoskeleton</keyword>
<dbReference type="GO" id="GO:0051321">
    <property type="term" value="P:meiotic cell cycle"/>
    <property type="evidence" value="ECO:0007669"/>
    <property type="project" value="UniProtKB-KW"/>
</dbReference>
<dbReference type="PANTHER" id="PTHR19265">
    <property type="entry name" value="MEIOSIS-SPECIFIC NUCLEAR STRUCTURAL PROTEIN 1"/>
    <property type="match status" value="1"/>
</dbReference>
<feature type="compositionally biased region" description="Basic and acidic residues" evidence="15">
    <location>
        <begin position="12"/>
        <end position="25"/>
    </location>
</feature>
<comment type="similarity">
    <text evidence="3">Belongs to the MNS1 family.</text>
</comment>
<evidence type="ECO:0000256" key="2">
    <source>
        <dbReference type="ARBA" id="ARBA00004611"/>
    </source>
</evidence>
<feature type="domain" description="Trichohyalin-plectin-homology" evidence="16">
    <location>
        <begin position="113"/>
        <end position="463"/>
    </location>
</feature>
<evidence type="ECO:0000256" key="14">
    <source>
        <dbReference type="SAM" id="Coils"/>
    </source>
</evidence>
<evidence type="ECO:0000313" key="17">
    <source>
        <dbReference type="EMBL" id="CAD8216390.1"/>
    </source>
</evidence>
<feature type="coiled-coil region" evidence="14">
    <location>
        <begin position="190"/>
        <end position="371"/>
    </location>
</feature>
<evidence type="ECO:0000256" key="10">
    <source>
        <dbReference type="ARBA" id="ARBA00023242"/>
    </source>
</evidence>
<evidence type="ECO:0000256" key="5">
    <source>
        <dbReference type="ARBA" id="ARBA00022490"/>
    </source>
</evidence>
<keyword evidence="8" id="KW-0969">Cilium</keyword>
<dbReference type="InterPro" id="IPR026504">
    <property type="entry name" value="MNS1"/>
</dbReference>
<comment type="subcellular location">
    <subcellularLocation>
        <location evidence="2">Cytoplasm</location>
        <location evidence="2">Cytoskeleton</location>
        <location evidence="2">Flagellum axoneme</location>
    </subcellularLocation>
    <subcellularLocation>
        <location evidence="1">Nucleus</location>
    </subcellularLocation>
</comment>
<organism evidence="17">
    <name type="scientific">Polyblepharides amylifera</name>
    <dbReference type="NCBI Taxonomy" id="1486889"/>
    <lineage>
        <taxon>Eukaryota</taxon>
        <taxon>Viridiplantae</taxon>
        <taxon>Chlorophyta</taxon>
        <taxon>Pyramimonadophyceae</taxon>
        <taxon>Pyramimonadales</taxon>
        <taxon>Polyblepharidaceae</taxon>
        <taxon>Polyblepharides</taxon>
    </lineage>
</organism>
<dbReference type="GO" id="GO:0005634">
    <property type="term" value="C:nucleus"/>
    <property type="evidence" value="ECO:0007669"/>
    <property type="project" value="UniProtKB-SubCell"/>
</dbReference>
<protein>
    <recommendedName>
        <fullName evidence="4">Meiosis-specific nuclear structural protein 1</fullName>
    </recommendedName>
</protein>
<name>A0A7R9SVN5_9CHLO</name>
<evidence type="ECO:0000256" key="13">
    <source>
        <dbReference type="ARBA" id="ARBA00046114"/>
    </source>
</evidence>
<evidence type="ECO:0000256" key="7">
    <source>
        <dbReference type="ARBA" id="ARBA00023054"/>
    </source>
</evidence>
<evidence type="ECO:0000256" key="8">
    <source>
        <dbReference type="ARBA" id="ARBA00023069"/>
    </source>
</evidence>
<evidence type="ECO:0000256" key="12">
    <source>
        <dbReference type="ARBA" id="ARBA00023273"/>
    </source>
</evidence>
<comment type="function">
    <text evidence="13">Microtubule inner protein (MIP) part of the dynein-decorated doublet microtubules (DMTs) in cilia axoneme, which is required for motile cilia beating. May play a role in the control of meiotic division and germ cell differentiation through regulation of pairing and recombination during meiosis. Required for sperm flagella assembly. May play a role in the assembly and function of the outer dynein arm-docking complex (ODA-DC). ODA-DC mediates outer dynein arms (ODA) binding onto the axonemal doublet microtubules.</text>
</comment>
<proteinExistence type="inferred from homology"/>
<keyword evidence="6" id="KW-0282">Flagellum</keyword>
<evidence type="ECO:0000259" key="16">
    <source>
        <dbReference type="Pfam" id="PF13868"/>
    </source>
</evidence>
<evidence type="ECO:0000256" key="9">
    <source>
        <dbReference type="ARBA" id="ARBA00023212"/>
    </source>
</evidence>
<dbReference type="PANTHER" id="PTHR19265:SF0">
    <property type="entry name" value="MEIOSIS-SPECIFIC NUCLEAR STRUCTURAL PROTEIN 1"/>
    <property type="match status" value="1"/>
</dbReference>
<keyword evidence="10" id="KW-0539">Nucleus</keyword>
<sequence>MASKRNNLLRAQDAREQRRREDEYSRGNLQKYINDETMLRGNLKYDERSEHVRREREARARAQEEGHMEELYVAHKTKQFAANSAEEDAKIAAHLEKVHKEDEISQRLVQRVRNESEELRWLQEKLRTAEVSMLRKLQVDEKHIIKERDVQYNSQMDAQMELGRQKVVEAENLKEQRRREDQLGARYVQEEQMEEKLALQRAAVKEFERERAAVDEIVANIQLEDQAEVERKKAKQDETRRWVVRFMEEREKLRESARRAEWEEEERIRQYGQKIEQRRMGEAQKAQMKQDEADRILKKMSQEKEREVAKKAELEELLARLHFEEQEARYRQVQADKNDKNERSRLEMMQANDFQKQLKAQRRQKEIEEEEEYRRRMMQKFAEDERLEAEGVKRRNEKMDEFKKEVQGLAQHKHSMYEKQKAVELAEFMKHQNEENRRESIIEEERLRMLREHAVKLMDYLPKGVLQRPEDLDMLVELLNERMGRQ</sequence>
<evidence type="ECO:0000256" key="4">
    <source>
        <dbReference type="ARBA" id="ARBA00014813"/>
    </source>
</evidence>
<gene>
    <name evidence="17" type="ORF">PAMY1081_LOCUS664</name>
</gene>
<keyword evidence="12" id="KW-0966">Cell projection</keyword>
<evidence type="ECO:0000256" key="11">
    <source>
        <dbReference type="ARBA" id="ARBA00023254"/>
    </source>
</evidence>
<evidence type="ECO:0000256" key="1">
    <source>
        <dbReference type="ARBA" id="ARBA00004123"/>
    </source>
</evidence>
<dbReference type="AlphaFoldDB" id="A0A7R9SVN5"/>
<dbReference type="Pfam" id="PF13868">
    <property type="entry name" value="TPH"/>
    <property type="match status" value="1"/>
</dbReference>
<feature type="region of interest" description="Disordered" evidence="15">
    <location>
        <begin position="1"/>
        <end position="29"/>
    </location>
</feature>
<dbReference type="InterPro" id="IPR043597">
    <property type="entry name" value="TPH_dom"/>
</dbReference>
<evidence type="ECO:0000256" key="3">
    <source>
        <dbReference type="ARBA" id="ARBA00009158"/>
    </source>
</evidence>
<keyword evidence="5" id="KW-0963">Cytoplasm</keyword>
<reference evidence="17" key="1">
    <citation type="submission" date="2021-01" db="EMBL/GenBank/DDBJ databases">
        <authorList>
            <person name="Corre E."/>
            <person name="Pelletier E."/>
            <person name="Niang G."/>
            <person name="Scheremetjew M."/>
            <person name="Finn R."/>
            <person name="Kale V."/>
            <person name="Holt S."/>
            <person name="Cochrane G."/>
            <person name="Meng A."/>
            <person name="Brown T."/>
            <person name="Cohen L."/>
        </authorList>
    </citation>
    <scope>NUCLEOTIDE SEQUENCE</scope>
    <source>
        <strain evidence="17">CCMP720</strain>
    </source>
</reference>
<accession>A0A7R9SVN5</accession>
<dbReference type="EMBL" id="HBDV01001038">
    <property type="protein sequence ID" value="CAD8216390.1"/>
    <property type="molecule type" value="Transcribed_RNA"/>
</dbReference>
<keyword evidence="11" id="KW-0469">Meiosis</keyword>
<keyword evidence="7 14" id="KW-0175">Coiled coil</keyword>
<evidence type="ECO:0000256" key="15">
    <source>
        <dbReference type="SAM" id="MobiDB-lite"/>
    </source>
</evidence>